<accession>A0A9J6ADW3</accession>
<gene>
    <name evidence="1" type="ORF">H5410_008071</name>
</gene>
<reference evidence="1 2" key="1">
    <citation type="submission" date="2020-09" db="EMBL/GenBank/DDBJ databases">
        <title>De no assembly of potato wild relative species, Solanum commersonii.</title>
        <authorList>
            <person name="Cho K."/>
        </authorList>
    </citation>
    <scope>NUCLEOTIDE SEQUENCE [LARGE SCALE GENOMIC DNA]</scope>
    <source>
        <strain evidence="1">LZ3.2</strain>
        <tissue evidence="1">Leaf</tissue>
    </source>
</reference>
<name>A0A9J6ADW3_SOLCO</name>
<dbReference type="EMBL" id="JACXVP010000002">
    <property type="protein sequence ID" value="KAG5622853.1"/>
    <property type="molecule type" value="Genomic_DNA"/>
</dbReference>
<evidence type="ECO:0000313" key="1">
    <source>
        <dbReference type="EMBL" id="KAG5622853.1"/>
    </source>
</evidence>
<organism evidence="1 2">
    <name type="scientific">Solanum commersonii</name>
    <name type="common">Commerson's wild potato</name>
    <name type="synonym">Commerson's nightshade</name>
    <dbReference type="NCBI Taxonomy" id="4109"/>
    <lineage>
        <taxon>Eukaryota</taxon>
        <taxon>Viridiplantae</taxon>
        <taxon>Streptophyta</taxon>
        <taxon>Embryophyta</taxon>
        <taxon>Tracheophyta</taxon>
        <taxon>Spermatophyta</taxon>
        <taxon>Magnoliopsida</taxon>
        <taxon>eudicotyledons</taxon>
        <taxon>Gunneridae</taxon>
        <taxon>Pentapetalae</taxon>
        <taxon>asterids</taxon>
        <taxon>lamiids</taxon>
        <taxon>Solanales</taxon>
        <taxon>Solanaceae</taxon>
        <taxon>Solanoideae</taxon>
        <taxon>Solaneae</taxon>
        <taxon>Solanum</taxon>
    </lineage>
</organism>
<keyword evidence="2" id="KW-1185">Reference proteome</keyword>
<dbReference type="AlphaFoldDB" id="A0A9J6ADW3"/>
<comment type="caution">
    <text evidence="1">The sequence shown here is derived from an EMBL/GenBank/DDBJ whole genome shotgun (WGS) entry which is preliminary data.</text>
</comment>
<evidence type="ECO:0000313" key="2">
    <source>
        <dbReference type="Proteomes" id="UP000824120"/>
    </source>
</evidence>
<dbReference type="Proteomes" id="UP000824120">
    <property type="component" value="Chromosome 2"/>
</dbReference>
<sequence>MLSSPLAEVSLFSCISAFTLSEVIHGVLLLEDIRSLWPLILGSRWATAEKFLCGKDTDLCKLCFQIYSHCLQKLHLQIDY</sequence>
<proteinExistence type="predicted"/>
<protein>
    <submittedName>
        <fullName evidence="1">Uncharacterized protein</fullName>
    </submittedName>
</protein>